<dbReference type="GO" id="GO:0007034">
    <property type="term" value="P:vacuolar transport"/>
    <property type="evidence" value="ECO:0007669"/>
    <property type="project" value="InterPro"/>
</dbReference>
<evidence type="ECO:0000256" key="2">
    <source>
        <dbReference type="SAM" id="MobiDB-lite"/>
    </source>
</evidence>
<organism evidence="3 4">
    <name type="scientific">Jimgerdemannia flammicorona</name>
    <dbReference type="NCBI Taxonomy" id="994334"/>
    <lineage>
        <taxon>Eukaryota</taxon>
        <taxon>Fungi</taxon>
        <taxon>Fungi incertae sedis</taxon>
        <taxon>Mucoromycota</taxon>
        <taxon>Mucoromycotina</taxon>
        <taxon>Endogonomycetes</taxon>
        <taxon>Endogonales</taxon>
        <taxon>Endogonaceae</taxon>
        <taxon>Jimgerdemannia</taxon>
    </lineage>
</organism>
<dbReference type="EMBL" id="RBNI01009559">
    <property type="protein sequence ID" value="RUP44117.1"/>
    <property type="molecule type" value="Genomic_DNA"/>
</dbReference>
<name>A0A433CZV3_9FUNG</name>
<dbReference type="Gene3D" id="6.10.140.1230">
    <property type="match status" value="1"/>
</dbReference>
<proteinExistence type="predicted"/>
<dbReference type="InterPro" id="IPR005024">
    <property type="entry name" value="Snf7_fam"/>
</dbReference>
<evidence type="ECO:0000313" key="4">
    <source>
        <dbReference type="Proteomes" id="UP000268093"/>
    </source>
</evidence>
<feature type="coiled-coil region" evidence="1">
    <location>
        <begin position="114"/>
        <end position="141"/>
    </location>
</feature>
<keyword evidence="1" id="KW-0175">Coiled coil</keyword>
<keyword evidence="4" id="KW-1185">Reference proteome</keyword>
<dbReference type="PANTHER" id="PTHR10476">
    <property type="entry name" value="CHARGED MULTIVESICULAR BODY PROTEIN"/>
    <property type="match status" value="1"/>
</dbReference>
<dbReference type="AlphaFoldDB" id="A0A433CZV3"/>
<sequence>METMKSIFVKPTPREQMRAQQREFRTIQRDLDRDRLQLQRQGKQIELEIKKAAKQGNMTQAKTLAKQLLRVRKQQDKNMQVGSSISAVSHRTTAMHSNLALGNAVKGATKAMTASNKQLNLQKLQNTMMEFERQSTQLDMSEEMMNDTIDGVMDDEDDEAEGEDIMNQVFDEIGIELNGKLASAPRSTLPERHVQEAEEDAADVELRRRLEALKSLRDVCNLDIVLTSLFVMGLRLTTLWSSPNNEHKSRPCWPTRKHVYSVATEPERQEQGFHDGKVNTPFFENTPLLLWGELEPTQNEPIAGSTAHLMVVVDVFLAVSGTTEAQDPPFELKISPSPRENANVLPSPMWRMTKLQRKFALRI</sequence>
<dbReference type="Pfam" id="PF03357">
    <property type="entry name" value="Snf7"/>
    <property type="match status" value="1"/>
</dbReference>
<gene>
    <name evidence="3" type="ORF">BC936DRAFT_149908</name>
</gene>
<evidence type="ECO:0000256" key="1">
    <source>
        <dbReference type="SAM" id="Coils"/>
    </source>
</evidence>
<evidence type="ECO:0000313" key="3">
    <source>
        <dbReference type="EMBL" id="RUP44117.1"/>
    </source>
</evidence>
<feature type="region of interest" description="Disordered" evidence="2">
    <location>
        <begin position="1"/>
        <end position="20"/>
    </location>
</feature>
<dbReference type="OrthoDB" id="10252926at2759"/>
<feature type="non-terminal residue" evidence="3">
    <location>
        <position position="363"/>
    </location>
</feature>
<protein>
    <submittedName>
        <fullName evidence="3">Snf7-domain-containing protein</fullName>
    </submittedName>
</protein>
<comment type="caution">
    <text evidence="3">The sequence shown here is derived from an EMBL/GenBank/DDBJ whole genome shotgun (WGS) entry which is preliminary data.</text>
</comment>
<accession>A0A433CZV3</accession>
<reference evidence="3 4" key="1">
    <citation type="journal article" date="2018" name="New Phytol.">
        <title>Phylogenomics of Endogonaceae and evolution of mycorrhizas within Mucoromycota.</title>
        <authorList>
            <person name="Chang Y."/>
            <person name="Desiro A."/>
            <person name="Na H."/>
            <person name="Sandor L."/>
            <person name="Lipzen A."/>
            <person name="Clum A."/>
            <person name="Barry K."/>
            <person name="Grigoriev I.V."/>
            <person name="Martin F.M."/>
            <person name="Stajich J.E."/>
            <person name="Smith M.E."/>
            <person name="Bonito G."/>
            <person name="Spatafora J.W."/>
        </authorList>
    </citation>
    <scope>NUCLEOTIDE SEQUENCE [LARGE SCALE GENOMIC DNA]</scope>
    <source>
        <strain evidence="3 4">GMNB39</strain>
    </source>
</reference>
<dbReference type="Proteomes" id="UP000268093">
    <property type="component" value="Unassembled WGS sequence"/>
</dbReference>